<sequence>MVKDFISLSVKLTFKKLSRYFSKLVFIQYLCDKNNEKSVTNWILYKLLFTNTKQNLFHNQRDSHVLSFLILSFLISLVSQGQELKSENYQHYNEQIPTAHNIALYKEFVKTKHNKRLSNLDLPVILHIVRKSNGETDYNLNQFISRIPNGFVTINKTSSPLNIRFYLAKINYIDSDYLYAKEAKRQDYVNFLNPNCTNFFITNKGGSFSSFPNSSTTPNAVFFSKNMFGSPAKHVNSNLPHEIGHYLGLFHTHTSTEYGNSYALAENVAREGNQSNCSSTGDFLCSTPADPHNSNDKADKYGTLYIADKSNFMSYYIEHRNSFTDEQFNIMRNALEYRLNDDRYDLDGYQSQELIQAPKITNIENTTLYNSLKWTNIESNLGYIVERANVSTGSGFEPISGVGKNSNEFVDRNIQNNTEYSYRVIPVNSPNSYSESQNIKTGNVYCNTTNTCDGFGFVPERITLKNNQNTLISLSNIECNNGGISVIDSGDTVIKSHSDISLKIDQSRKQEFFYNVFIDLNGDGEFNTEDEWIVSNEISTDRYSFSTVFNLKTKQIKQGVTSMRIISSFYQNSNDKYLIDNPCDISLGFTQDITVTLLDQSKEVLWVGNSSSDWFNKSNWSNNLIPDEGTNIVISNKLKHYPIVEDRIIFNSLKLETGASFISSIPISRKITYEKKIDKNEWNIISPPLLNQTVKKLITENELLVNDNDEISLSYFNTNENAWNCFMQDSNEDLTPGQGYSIKLNESQTLMFNGELAVDDVTIPVVKASKTNMNLIGNPHLAYTDAEQFLSTNKELLSEQSIWIWNGEYYQTYNKISPTEIAPAEGFFIDIQKEGNVLFKTSDLHQKTEEASTSQDYFSIELSLENSEYNRSTKLFYAEGKTTEFDNGYDSKIFSKEADFLIFSGLLSSNDNRHLAIQTLPNDGYNNMIIPIGFKTTTREKLTLSAELLNLPEDVEVFLEDKTFNRFINLKNETYEFSPTKNSIDTGRFYIHTRQTIVEETENIVEGYQIFKSDTNEITIKNLRLNGLIQVYSIQGKVILDSSFESSETNRIKFNQPASGIYLVAISTEEGKIIKKMKL</sequence>
<dbReference type="InterPro" id="IPR013783">
    <property type="entry name" value="Ig-like_fold"/>
</dbReference>
<gene>
    <name evidence="3" type="ORF">T190607A01A_10162</name>
</gene>
<dbReference type="SUPFAM" id="SSF49265">
    <property type="entry name" value="Fibronectin type III"/>
    <property type="match status" value="1"/>
</dbReference>
<dbReference type="Gene3D" id="2.60.40.10">
    <property type="entry name" value="Immunoglobulins"/>
    <property type="match status" value="1"/>
</dbReference>
<dbReference type="Pfam" id="PF18962">
    <property type="entry name" value="Por_Secre_tail"/>
    <property type="match status" value="1"/>
</dbReference>
<reference evidence="3 4" key="1">
    <citation type="submission" date="2024-05" db="EMBL/GenBank/DDBJ databases">
        <authorList>
            <person name="Duchaud E."/>
        </authorList>
    </citation>
    <scope>NUCLEOTIDE SEQUENCE [LARGE SCALE GENOMIC DNA]</scope>
    <source>
        <strain evidence="3">Ena-SAMPLE-TAB-13-05-2024-13:56:06:370-140302</strain>
    </source>
</reference>
<feature type="domain" description="Fibronectin type-III" evidence="2">
    <location>
        <begin position="354"/>
        <end position="444"/>
    </location>
</feature>
<name>A0ABM9NQN8_9FLAO</name>
<dbReference type="InterPro" id="IPR036116">
    <property type="entry name" value="FN3_sf"/>
</dbReference>
<evidence type="ECO:0000256" key="1">
    <source>
        <dbReference type="ARBA" id="ARBA00022729"/>
    </source>
</evidence>
<protein>
    <recommendedName>
        <fullName evidence="2">Fibronectin type-III domain-containing protein</fullName>
    </recommendedName>
</protein>
<evidence type="ECO:0000313" key="4">
    <source>
        <dbReference type="Proteomes" id="UP001497416"/>
    </source>
</evidence>
<dbReference type="InterPro" id="IPR008754">
    <property type="entry name" value="Peptidase_M43"/>
</dbReference>
<dbReference type="CDD" id="cd00063">
    <property type="entry name" value="FN3"/>
    <property type="match status" value="1"/>
</dbReference>
<dbReference type="SUPFAM" id="SSF55486">
    <property type="entry name" value="Metalloproteases ('zincins'), catalytic domain"/>
    <property type="match status" value="1"/>
</dbReference>
<proteinExistence type="predicted"/>
<evidence type="ECO:0000313" key="3">
    <source>
        <dbReference type="EMBL" id="CAL2075269.1"/>
    </source>
</evidence>
<dbReference type="Pfam" id="PF05572">
    <property type="entry name" value="Peptidase_M43"/>
    <property type="match status" value="1"/>
</dbReference>
<organism evidence="3 4">
    <name type="scientific">Tenacibaculum platacis</name>
    <dbReference type="NCBI Taxonomy" id="3137852"/>
    <lineage>
        <taxon>Bacteria</taxon>
        <taxon>Pseudomonadati</taxon>
        <taxon>Bacteroidota</taxon>
        <taxon>Flavobacteriia</taxon>
        <taxon>Flavobacteriales</taxon>
        <taxon>Flavobacteriaceae</taxon>
        <taxon>Tenacibaculum</taxon>
    </lineage>
</organism>
<dbReference type="Proteomes" id="UP001497416">
    <property type="component" value="Unassembled WGS sequence"/>
</dbReference>
<dbReference type="InterPro" id="IPR003961">
    <property type="entry name" value="FN3_dom"/>
</dbReference>
<accession>A0ABM9NQN8</accession>
<comment type="caution">
    <text evidence="3">The sequence shown here is derived from an EMBL/GenBank/DDBJ whole genome shotgun (WGS) entry which is preliminary data.</text>
</comment>
<evidence type="ECO:0000259" key="2">
    <source>
        <dbReference type="PROSITE" id="PS50853"/>
    </source>
</evidence>
<dbReference type="RefSeq" id="WP_348709648.1">
    <property type="nucleotide sequence ID" value="NZ_CAXIXY010000003.1"/>
</dbReference>
<dbReference type="PROSITE" id="PS50853">
    <property type="entry name" value="FN3"/>
    <property type="match status" value="1"/>
</dbReference>
<dbReference type="InterPro" id="IPR026444">
    <property type="entry name" value="Secre_tail"/>
</dbReference>
<dbReference type="InterPro" id="IPR024079">
    <property type="entry name" value="MetalloPept_cat_dom_sf"/>
</dbReference>
<dbReference type="NCBIfam" id="TIGR04183">
    <property type="entry name" value="Por_Secre_tail"/>
    <property type="match status" value="1"/>
</dbReference>
<keyword evidence="1" id="KW-0732">Signal</keyword>
<dbReference type="Gene3D" id="3.40.390.10">
    <property type="entry name" value="Collagenase (Catalytic Domain)"/>
    <property type="match status" value="1"/>
</dbReference>
<dbReference type="EMBL" id="CAXIXY010000003">
    <property type="protein sequence ID" value="CAL2075269.1"/>
    <property type="molecule type" value="Genomic_DNA"/>
</dbReference>
<keyword evidence="4" id="KW-1185">Reference proteome</keyword>